<dbReference type="InterPro" id="IPR017972">
    <property type="entry name" value="Cyt_P450_CS"/>
</dbReference>
<name>A0A4D4KJ29_9ACTN</name>
<keyword evidence="4 8" id="KW-0560">Oxidoreductase</keyword>
<protein>
    <recommendedName>
        <fullName evidence="14">Cytochrome P450</fullName>
    </recommendedName>
</protein>
<keyword evidence="5 7" id="KW-0408">Iron</keyword>
<keyword evidence="12" id="KW-1185">Reference proteome</keyword>
<evidence type="ECO:0000256" key="9">
    <source>
        <dbReference type="SAM" id="MobiDB-lite"/>
    </source>
</evidence>
<dbReference type="InterPro" id="IPR036396">
    <property type="entry name" value="Cyt_P450_sf"/>
</dbReference>
<reference evidence="12 13" key="1">
    <citation type="journal article" date="2020" name="Int. J. Syst. Evol. Microbiol.">
        <title>Reclassification of Streptomyces castelarensis and Streptomyces sporoclivatus as later heterotypic synonyms of Streptomyces antimycoticus.</title>
        <authorList>
            <person name="Komaki H."/>
            <person name="Tamura T."/>
        </authorList>
    </citation>
    <scope>NUCLEOTIDE SEQUENCE [LARGE SCALE GENOMIC DNA]</scope>
    <source>
        <strain evidence="10 13">NBRC 100767</strain>
        <strain evidence="11 12">NBRC 12839</strain>
    </source>
</reference>
<dbReference type="GO" id="GO:0016705">
    <property type="term" value="F:oxidoreductase activity, acting on paired donors, with incorporation or reduction of molecular oxygen"/>
    <property type="evidence" value="ECO:0007669"/>
    <property type="project" value="InterPro"/>
</dbReference>
<keyword evidence="6 8" id="KW-0503">Monooxygenase</keyword>
<dbReference type="Pfam" id="PF00067">
    <property type="entry name" value="p450"/>
    <property type="match status" value="1"/>
</dbReference>
<dbReference type="Proteomes" id="UP000463951">
    <property type="component" value="Chromosome"/>
</dbReference>
<comment type="similarity">
    <text evidence="1 8">Belongs to the cytochrome P450 family.</text>
</comment>
<evidence type="ECO:0000256" key="6">
    <source>
        <dbReference type="ARBA" id="ARBA00023033"/>
    </source>
</evidence>
<dbReference type="PANTHER" id="PTHR24291:SF50">
    <property type="entry name" value="BIFUNCTIONAL ALBAFLAVENONE MONOOXYGENASE_TERPENE SYNTHASE"/>
    <property type="match status" value="1"/>
</dbReference>
<dbReference type="Gene3D" id="1.10.630.10">
    <property type="entry name" value="Cytochrome P450"/>
    <property type="match status" value="1"/>
</dbReference>
<organism evidence="11 12">
    <name type="scientific">Streptomyces antimycoticus</name>
    <dbReference type="NCBI Taxonomy" id="68175"/>
    <lineage>
        <taxon>Bacteria</taxon>
        <taxon>Bacillati</taxon>
        <taxon>Actinomycetota</taxon>
        <taxon>Actinomycetes</taxon>
        <taxon>Kitasatosporales</taxon>
        <taxon>Streptomycetaceae</taxon>
        <taxon>Streptomyces</taxon>
        <taxon>Streptomyces violaceusniger group</taxon>
    </lineage>
</organism>
<evidence type="ECO:0000313" key="12">
    <source>
        <dbReference type="Proteomes" id="UP000299290"/>
    </source>
</evidence>
<dbReference type="PANTHER" id="PTHR24291">
    <property type="entry name" value="CYTOCHROME P450 FAMILY 4"/>
    <property type="match status" value="1"/>
</dbReference>
<evidence type="ECO:0000256" key="5">
    <source>
        <dbReference type="ARBA" id="ARBA00023004"/>
    </source>
</evidence>
<keyword evidence="2 7" id="KW-0349">Heme</keyword>
<feature type="region of interest" description="Disordered" evidence="9">
    <location>
        <begin position="147"/>
        <end position="174"/>
    </location>
</feature>
<dbReference type="Proteomes" id="UP000299290">
    <property type="component" value="Unassembled WGS sequence"/>
</dbReference>
<evidence type="ECO:0000313" key="10">
    <source>
        <dbReference type="EMBL" id="BBJ39791.1"/>
    </source>
</evidence>
<dbReference type="PROSITE" id="PS00086">
    <property type="entry name" value="CYTOCHROME_P450"/>
    <property type="match status" value="1"/>
</dbReference>
<dbReference type="InterPro" id="IPR001128">
    <property type="entry name" value="Cyt_P450"/>
</dbReference>
<sequence length="174" mass="19364">MASAESLTYTKMVVDESLRMHPPIWIFPRAAVNADTLGGYDVEPGSSVLLSPLVSHHNPRHWDNPLAFDPYRFTPQAIKERPRMAYLPFGSGPRQCVGNFMALLELRIIVAMVNQRFRISRIPGTELRYGSPVISLRPLQNVMVTVTPRERSTAGPRPSRRTAPAGPAACPHHS</sequence>
<dbReference type="GO" id="GO:0020037">
    <property type="term" value="F:heme binding"/>
    <property type="evidence" value="ECO:0007669"/>
    <property type="project" value="InterPro"/>
</dbReference>
<dbReference type="GO" id="GO:0005506">
    <property type="term" value="F:iron ion binding"/>
    <property type="evidence" value="ECO:0007669"/>
    <property type="project" value="InterPro"/>
</dbReference>
<proteinExistence type="inferred from homology"/>
<evidence type="ECO:0000256" key="8">
    <source>
        <dbReference type="RuleBase" id="RU000461"/>
    </source>
</evidence>
<evidence type="ECO:0000256" key="3">
    <source>
        <dbReference type="ARBA" id="ARBA00022723"/>
    </source>
</evidence>
<dbReference type="InterPro" id="IPR050196">
    <property type="entry name" value="Cytochrome_P450_Monoox"/>
</dbReference>
<evidence type="ECO:0000313" key="13">
    <source>
        <dbReference type="Proteomes" id="UP000463951"/>
    </source>
</evidence>
<evidence type="ECO:0000256" key="7">
    <source>
        <dbReference type="PIRSR" id="PIRSR602403-1"/>
    </source>
</evidence>
<keyword evidence="3 7" id="KW-0479">Metal-binding</keyword>
<accession>A0A4D4KJ29</accession>
<dbReference type="EMBL" id="BJHV01000001">
    <property type="protein sequence ID" value="GDY46760.1"/>
    <property type="molecule type" value="Genomic_DNA"/>
</dbReference>
<dbReference type="EMBL" id="AP019620">
    <property type="protein sequence ID" value="BBJ39791.1"/>
    <property type="molecule type" value="Genomic_DNA"/>
</dbReference>
<dbReference type="AlphaFoldDB" id="A0A4D4KJ29"/>
<gene>
    <name evidence="11" type="ORF">SANT12839_076420</name>
    <name evidence="10" type="ORF">SSPO_025090</name>
</gene>
<evidence type="ECO:0000256" key="2">
    <source>
        <dbReference type="ARBA" id="ARBA00022617"/>
    </source>
</evidence>
<dbReference type="PRINTS" id="PR00465">
    <property type="entry name" value="EP450IV"/>
</dbReference>
<evidence type="ECO:0000256" key="4">
    <source>
        <dbReference type="ARBA" id="ARBA00023002"/>
    </source>
</evidence>
<dbReference type="GO" id="GO:0004497">
    <property type="term" value="F:monooxygenase activity"/>
    <property type="evidence" value="ECO:0007669"/>
    <property type="project" value="UniProtKB-KW"/>
</dbReference>
<comment type="cofactor">
    <cofactor evidence="7">
        <name>heme</name>
        <dbReference type="ChEBI" id="CHEBI:30413"/>
    </cofactor>
</comment>
<evidence type="ECO:0000313" key="11">
    <source>
        <dbReference type="EMBL" id="GDY46760.1"/>
    </source>
</evidence>
<dbReference type="SUPFAM" id="SSF48264">
    <property type="entry name" value="Cytochrome P450"/>
    <property type="match status" value="1"/>
</dbReference>
<dbReference type="InterPro" id="IPR002403">
    <property type="entry name" value="Cyt_P450_E_grp-IV"/>
</dbReference>
<dbReference type="PRINTS" id="PR00385">
    <property type="entry name" value="P450"/>
</dbReference>
<feature type="binding site" description="axial binding residue" evidence="7">
    <location>
        <position position="96"/>
    </location>
    <ligand>
        <name>heme</name>
        <dbReference type="ChEBI" id="CHEBI:30413"/>
    </ligand>
    <ligandPart>
        <name>Fe</name>
        <dbReference type="ChEBI" id="CHEBI:18248"/>
    </ligandPart>
</feature>
<evidence type="ECO:0000256" key="1">
    <source>
        <dbReference type="ARBA" id="ARBA00010617"/>
    </source>
</evidence>
<evidence type="ECO:0008006" key="14">
    <source>
        <dbReference type="Google" id="ProtNLM"/>
    </source>
</evidence>